<evidence type="ECO:0000256" key="1">
    <source>
        <dbReference type="ARBA" id="ARBA00000798"/>
    </source>
</evidence>
<dbReference type="RefSeq" id="WP_148349666.1">
    <property type="nucleotide sequence ID" value="NZ_JBHSBF010000009.1"/>
</dbReference>
<dbReference type="InterPro" id="IPR015679">
    <property type="entry name" value="PLipase_D_fam"/>
</dbReference>
<dbReference type="PANTHER" id="PTHR18896:SF76">
    <property type="entry name" value="PHOSPHOLIPASE"/>
    <property type="match status" value="1"/>
</dbReference>
<dbReference type="OrthoDB" id="8828485at2"/>
<accession>A0A5D0UBF1</accession>
<dbReference type="GO" id="GO:0009395">
    <property type="term" value="P:phospholipid catabolic process"/>
    <property type="evidence" value="ECO:0007669"/>
    <property type="project" value="TreeGrafter"/>
</dbReference>
<keyword evidence="4" id="KW-0443">Lipid metabolism</keyword>
<evidence type="ECO:0000256" key="2">
    <source>
        <dbReference type="ARBA" id="ARBA00022737"/>
    </source>
</evidence>
<dbReference type="SUPFAM" id="SSF56024">
    <property type="entry name" value="Phospholipase D/nuclease"/>
    <property type="match status" value="2"/>
</dbReference>
<proteinExistence type="predicted"/>
<dbReference type="CDD" id="cd09105">
    <property type="entry name" value="PLDc_vPLD1_2_like_2"/>
    <property type="match status" value="1"/>
</dbReference>
<comment type="catalytic activity">
    <reaction evidence="1">
        <text>a 1,2-diacyl-sn-glycero-3-phosphocholine + H2O = a 1,2-diacyl-sn-glycero-3-phosphate + choline + H(+)</text>
        <dbReference type="Rhea" id="RHEA:14445"/>
        <dbReference type="ChEBI" id="CHEBI:15354"/>
        <dbReference type="ChEBI" id="CHEBI:15377"/>
        <dbReference type="ChEBI" id="CHEBI:15378"/>
        <dbReference type="ChEBI" id="CHEBI:57643"/>
        <dbReference type="ChEBI" id="CHEBI:58608"/>
        <dbReference type="EC" id="3.1.4.4"/>
    </reaction>
</comment>
<evidence type="ECO:0000256" key="3">
    <source>
        <dbReference type="ARBA" id="ARBA00022801"/>
    </source>
</evidence>
<dbReference type="PROSITE" id="PS50035">
    <property type="entry name" value="PLD"/>
    <property type="match status" value="1"/>
</dbReference>
<dbReference type="SMART" id="SM00155">
    <property type="entry name" value="PLDc"/>
    <property type="match status" value="2"/>
</dbReference>
<feature type="region of interest" description="Disordered" evidence="5">
    <location>
        <begin position="534"/>
        <end position="555"/>
    </location>
</feature>
<evidence type="ECO:0000313" key="8">
    <source>
        <dbReference type="Proteomes" id="UP000322634"/>
    </source>
</evidence>
<gene>
    <name evidence="7" type="ORF">FXF65_11055</name>
</gene>
<evidence type="ECO:0000259" key="6">
    <source>
        <dbReference type="PROSITE" id="PS50035"/>
    </source>
</evidence>
<reference evidence="7 8" key="1">
    <citation type="submission" date="2019-08" db="EMBL/GenBank/DDBJ databases">
        <title>Actinomadura sp. nov. CYP1-5 isolated from mountain soil.</title>
        <authorList>
            <person name="Songsumanus A."/>
            <person name="Kuncharoen N."/>
            <person name="Kudo T."/>
            <person name="Yuki M."/>
            <person name="Igarashi Y."/>
            <person name="Tanasupawat S."/>
        </authorList>
    </citation>
    <scope>NUCLEOTIDE SEQUENCE [LARGE SCALE GENOMIC DNA]</scope>
    <source>
        <strain evidence="7 8">GKU157</strain>
    </source>
</reference>
<feature type="region of interest" description="Disordered" evidence="5">
    <location>
        <begin position="282"/>
        <end position="302"/>
    </location>
</feature>
<evidence type="ECO:0000313" key="7">
    <source>
        <dbReference type="EMBL" id="TYC15871.1"/>
    </source>
</evidence>
<dbReference type="GO" id="GO:0004630">
    <property type="term" value="F:phospholipase D activity"/>
    <property type="evidence" value="ECO:0007669"/>
    <property type="project" value="UniProtKB-EC"/>
</dbReference>
<dbReference type="Proteomes" id="UP000322634">
    <property type="component" value="Unassembled WGS sequence"/>
</dbReference>
<name>A0A5D0UBF1_9ACTN</name>
<dbReference type="Pfam" id="PF13091">
    <property type="entry name" value="PLDc_2"/>
    <property type="match status" value="1"/>
</dbReference>
<organism evidence="7 8">
    <name type="scientific">Actinomadura syzygii</name>
    <dbReference type="NCBI Taxonomy" id="1427538"/>
    <lineage>
        <taxon>Bacteria</taxon>
        <taxon>Bacillati</taxon>
        <taxon>Actinomycetota</taxon>
        <taxon>Actinomycetes</taxon>
        <taxon>Streptosporangiales</taxon>
        <taxon>Thermomonosporaceae</taxon>
        <taxon>Actinomadura</taxon>
    </lineage>
</organism>
<dbReference type="InterPro" id="IPR001736">
    <property type="entry name" value="PLipase_D/transphosphatidylase"/>
</dbReference>
<protein>
    <recommendedName>
        <fullName evidence="6">PLD phosphodiesterase domain-containing protein</fullName>
    </recommendedName>
</protein>
<keyword evidence="2" id="KW-0677">Repeat</keyword>
<keyword evidence="8" id="KW-1185">Reference proteome</keyword>
<evidence type="ECO:0000256" key="5">
    <source>
        <dbReference type="SAM" id="MobiDB-lite"/>
    </source>
</evidence>
<comment type="caution">
    <text evidence="7">The sequence shown here is derived from an EMBL/GenBank/DDBJ whole genome shotgun (WGS) entry which is preliminary data.</text>
</comment>
<dbReference type="InterPro" id="IPR025202">
    <property type="entry name" value="PLD-like_dom"/>
</dbReference>
<sequence>MFVAFCNQNTDFTCLGGCLVADIDALIKKYFVQPDDTDPPSEPLPATFSGCQVTPLIDGATYFADLKTRIDALGNGTPSQNSAQFIYLTGWWLCLTGRQPAPGHPETGEAPFSLDGPGAPNHLIDVLKAKARAGVDVRVMGFITWAGMADYGILRTSVRKRIKILDIQLDTLASIDGLRKEPALKDRACLIIIGHSAGSSHTKMALVGDGTRAIGYTGGLDLVDDRHGGQPHPPGQWHDVQAKVEGPAVQGLYDFYRAIWNENADRRIKSFLSVKDRIPSHTTATTPVPARTLPTTPVGGHHVQSLRTVPRFNYKFTNNLPENPKISFAPDGLFEVRSAWFNAVLAAERYVYIEDQGFWSTDVMTWLNRVLKIRNNLKVVLLKGIADPNDPPFPAYADVALWDGLLHDLNDQQRGRVRAFLSDVFVHTKSTIVDDHWAIIGSANAFQRSLYTDIEHSVGIVDVDGGLVQQYRTLLWSDHFHLLDPAGQQKIADIDKALNVWDPNWGTSGSQVTLPPTLKPILLPFEATFLTDEEQDRHDRYEDVDSRAPWGGCLP</sequence>
<dbReference type="PANTHER" id="PTHR18896">
    <property type="entry name" value="PHOSPHOLIPASE D"/>
    <property type="match status" value="1"/>
</dbReference>
<evidence type="ECO:0000256" key="4">
    <source>
        <dbReference type="ARBA" id="ARBA00023098"/>
    </source>
</evidence>
<dbReference type="AlphaFoldDB" id="A0A5D0UBF1"/>
<feature type="compositionally biased region" description="Basic and acidic residues" evidence="5">
    <location>
        <begin position="535"/>
        <end position="546"/>
    </location>
</feature>
<feature type="domain" description="PLD phosphodiesterase" evidence="6">
    <location>
        <begin position="422"/>
        <end position="449"/>
    </location>
</feature>
<dbReference type="Gene3D" id="3.30.870.10">
    <property type="entry name" value="Endonuclease Chain A"/>
    <property type="match status" value="2"/>
</dbReference>
<dbReference type="EMBL" id="VSFF01000004">
    <property type="protein sequence ID" value="TYC15871.1"/>
    <property type="molecule type" value="Genomic_DNA"/>
</dbReference>
<keyword evidence="3" id="KW-0378">Hydrolase</keyword>